<sequence length="216" mass="22380">MSAFRHGQADVRLECRPADSQRTHWWAPLSSRVTAHLAEAVLPIAVTDAIDRSGTGFNHRRAEGLPLARQSDSLSGMGIDNDRRQAATGGSPAGSGGTSSQPPAPVLIAALLVAAGALVPIGLLVLVLTEFEGANLVPALLLALVGVAVCASVGYGLWRGWRGSRIVAMVLGGLLLLSGLNSFGSSEFGLLPMAYGALLVLLLLVPASARAWFRPS</sequence>
<evidence type="ECO:0000256" key="2">
    <source>
        <dbReference type="SAM" id="Phobius"/>
    </source>
</evidence>
<keyword evidence="4" id="KW-1185">Reference proteome</keyword>
<feature type="transmembrane region" description="Helical" evidence="2">
    <location>
        <begin position="165"/>
        <end position="184"/>
    </location>
</feature>
<feature type="transmembrane region" description="Helical" evidence="2">
    <location>
        <begin position="139"/>
        <end position="158"/>
    </location>
</feature>
<reference evidence="3 4" key="1">
    <citation type="submission" date="2018-03" db="EMBL/GenBank/DDBJ databases">
        <title>Bioinformatic expansion and discovery of thiopeptide antibiotics.</title>
        <authorList>
            <person name="Schwalen C.J."/>
            <person name="Hudson G.A."/>
            <person name="Mitchell D.A."/>
        </authorList>
    </citation>
    <scope>NUCLEOTIDE SEQUENCE [LARGE SCALE GENOMIC DNA]</scope>
    <source>
        <strain evidence="3 4">NRRL 8041</strain>
    </source>
</reference>
<proteinExistence type="predicted"/>
<name>A0A318NRU3_9ACTN</name>
<feature type="transmembrane region" description="Helical" evidence="2">
    <location>
        <begin position="106"/>
        <end position="127"/>
    </location>
</feature>
<keyword evidence="2" id="KW-0812">Transmembrane</keyword>
<comment type="caution">
    <text evidence="3">The sequence shown here is derived from an EMBL/GenBank/DDBJ whole genome shotgun (WGS) entry which is preliminary data.</text>
</comment>
<dbReference type="AlphaFoldDB" id="A0A318NRU3"/>
<organism evidence="3 4">
    <name type="scientific">Micromonospora arborensis</name>
    <dbReference type="NCBI Taxonomy" id="2116518"/>
    <lineage>
        <taxon>Bacteria</taxon>
        <taxon>Bacillati</taxon>
        <taxon>Actinomycetota</taxon>
        <taxon>Actinomycetes</taxon>
        <taxon>Micromonosporales</taxon>
        <taxon>Micromonosporaceae</taxon>
        <taxon>Micromonospora</taxon>
    </lineage>
</organism>
<evidence type="ECO:0000313" key="4">
    <source>
        <dbReference type="Proteomes" id="UP000248333"/>
    </source>
</evidence>
<dbReference type="Proteomes" id="UP000248333">
    <property type="component" value="Unassembled WGS sequence"/>
</dbReference>
<protein>
    <submittedName>
        <fullName evidence="3">Uncharacterized protein</fullName>
    </submittedName>
</protein>
<evidence type="ECO:0000313" key="3">
    <source>
        <dbReference type="EMBL" id="PYC73335.1"/>
    </source>
</evidence>
<accession>A0A318NRU3</accession>
<gene>
    <name evidence="3" type="ORF">C7C45_06520</name>
</gene>
<feature type="region of interest" description="Disordered" evidence="1">
    <location>
        <begin position="71"/>
        <end position="100"/>
    </location>
</feature>
<keyword evidence="2" id="KW-1133">Transmembrane helix</keyword>
<dbReference type="RefSeq" id="WP_146247281.1">
    <property type="nucleotide sequence ID" value="NZ_PYBV01000009.1"/>
</dbReference>
<evidence type="ECO:0000256" key="1">
    <source>
        <dbReference type="SAM" id="MobiDB-lite"/>
    </source>
</evidence>
<dbReference type="EMBL" id="PYBV01000009">
    <property type="protein sequence ID" value="PYC73335.1"/>
    <property type="molecule type" value="Genomic_DNA"/>
</dbReference>
<feature type="transmembrane region" description="Helical" evidence="2">
    <location>
        <begin position="190"/>
        <end position="213"/>
    </location>
</feature>
<keyword evidence="2" id="KW-0472">Membrane</keyword>